<dbReference type="AlphaFoldDB" id="V4AUJ0"/>
<dbReference type="RefSeq" id="XP_009050716.1">
    <property type="nucleotide sequence ID" value="XM_009052468.1"/>
</dbReference>
<evidence type="ECO:0000313" key="4">
    <source>
        <dbReference type="Proteomes" id="UP000030746"/>
    </source>
</evidence>
<dbReference type="InterPro" id="IPR001878">
    <property type="entry name" value="Znf_CCHC"/>
</dbReference>
<dbReference type="KEGG" id="lgi:LOTGIDRAFT_174140"/>
<dbReference type="SMART" id="SM00343">
    <property type="entry name" value="ZnF_C2HC"/>
    <property type="match status" value="2"/>
</dbReference>
<proteinExistence type="predicted"/>
<dbReference type="GO" id="GO:0008270">
    <property type="term" value="F:zinc ion binding"/>
    <property type="evidence" value="ECO:0007669"/>
    <property type="project" value="UniProtKB-KW"/>
</dbReference>
<dbReference type="PANTHER" id="PTHR33223:SF6">
    <property type="entry name" value="CCHC-TYPE DOMAIN-CONTAINING PROTEIN"/>
    <property type="match status" value="1"/>
</dbReference>
<dbReference type="SUPFAM" id="SSF57756">
    <property type="entry name" value="Retrovirus zinc finger-like domains"/>
    <property type="match status" value="1"/>
</dbReference>
<dbReference type="GeneID" id="20242633"/>
<dbReference type="InterPro" id="IPR036875">
    <property type="entry name" value="Znf_CCHC_sf"/>
</dbReference>
<reference evidence="3 4" key="1">
    <citation type="journal article" date="2013" name="Nature">
        <title>Insights into bilaterian evolution from three spiralian genomes.</title>
        <authorList>
            <person name="Simakov O."/>
            <person name="Marletaz F."/>
            <person name="Cho S.J."/>
            <person name="Edsinger-Gonzales E."/>
            <person name="Havlak P."/>
            <person name="Hellsten U."/>
            <person name="Kuo D.H."/>
            <person name="Larsson T."/>
            <person name="Lv J."/>
            <person name="Arendt D."/>
            <person name="Savage R."/>
            <person name="Osoegawa K."/>
            <person name="de Jong P."/>
            <person name="Grimwood J."/>
            <person name="Chapman J.A."/>
            <person name="Shapiro H."/>
            <person name="Aerts A."/>
            <person name="Otillar R.P."/>
            <person name="Terry A.Y."/>
            <person name="Boore J.L."/>
            <person name="Grigoriev I.V."/>
            <person name="Lindberg D.R."/>
            <person name="Seaver E.C."/>
            <person name="Weisblat D.A."/>
            <person name="Putnam N.H."/>
            <person name="Rokhsar D.S."/>
        </authorList>
    </citation>
    <scope>NUCLEOTIDE SEQUENCE [LARGE SCALE GENOMIC DNA]</scope>
</reference>
<name>V4AUJ0_LOTGI</name>
<sequence length="287" mass="33186">MEGENETAFFQTMSNQISRLTNSISTNGVATIIEPFDGDPKKFREWTRSIEKYSILASITGDRMKLIAYQTSKGVVSNFIRRYLDANGEATWGELKNELSARFAKVTDLQYALALLRKCKQNTGENVQCFGVRLLVLASEAYSVSSLEVERQLVGFFIDGLKENYLKMKIIRENPTTLQDAVTRAMTEQNLRKRFALRRNSEYSRSSQNFDQIEDMEVDHVRPKKCTICYRHGHSSRECRNRRPMRHREINSAEAHRPQSRPPFKCWRCGKLGHRQADCKVRLSSEN</sequence>
<keyword evidence="4" id="KW-1185">Reference proteome</keyword>
<keyword evidence="1" id="KW-0479">Metal-binding</keyword>
<dbReference type="EMBL" id="KB201236">
    <property type="protein sequence ID" value="ESO98605.1"/>
    <property type="molecule type" value="Genomic_DNA"/>
</dbReference>
<evidence type="ECO:0000259" key="2">
    <source>
        <dbReference type="PROSITE" id="PS50158"/>
    </source>
</evidence>
<keyword evidence="1" id="KW-0862">Zinc</keyword>
<dbReference type="Proteomes" id="UP000030746">
    <property type="component" value="Unassembled WGS sequence"/>
</dbReference>
<feature type="domain" description="CCHC-type" evidence="2">
    <location>
        <begin position="265"/>
        <end position="280"/>
    </location>
</feature>
<evidence type="ECO:0000256" key="1">
    <source>
        <dbReference type="PROSITE-ProRule" id="PRU00047"/>
    </source>
</evidence>
<dbReference type="OrthoDB" id="6071571at2759"/>
<keyword evidence="1" id="KW-0863">Zinc-finger</keyword>
<accession>V4AUJ0</accession>
<evidence type="ECO:0000313" key="3">
    <source>
        <dbReference type="EMBL" id="ESO98605.1"/>
    </source>
</evidence>
<dbReference type="Pfam" id="PF00098">
    <property type="entry name" value="zf-CCHC"/>
    <property type="match status" value="1"/>
</dbReference>
<gene>
    <name evidence="3" type="ORF">LOTGIDRAFT_174140</name>
</gene>
<dbReference type="PANTHER" id="PTHR33223">
    <property type="entry name" value="CCHC-TYPE DOMAIN-CONTAINING PROTEIN"/>
    <property type="match status" value="1"/>
</dbReference>
<dbReference type="PROSITE" id="PS50158">
    <property type="entry name" value="ZF_CCHC"/>
    <property type="match status" value="1"/>
</dbReference>
<protein>
    <recommendedName>
        <fullName evidence="2">CCHC-type domain-containing protein</fullName>
    </recommendedName>
</protein>
<dbReference type="HOGENOM" id="CLU_837546_0_0_1"/>
<dbReference type="OMA" id="WINEASP"/>
<organism evidence="3 4">
    <name type="scientific">Lottia gigantea</name>
    <name type="common">Giant owl limpet</name>
    <dbReference type="NCBI Taxonomy" id="225164"/>
    <lineage>
        <taxon>Eukaryota</taxon>
        <taxon>Metazoa</taxon>
        <taxon>Spiralia</taxon>
        <taxon>Lophotrochozoa</taxon>
        <taxon>Mollusca</taxon>
        <taxon>Gastropoda</taxon>
        <taxon>Patellogastropoda</taxon>
        <taxon>Lottioidea</taxon>
        <taxon>Lottiidae</taxon>
        <taxon>Lottia</taxon>
    </lineage>
</organism>
<dbReference type="Gene3D" id="4.10.60.10">
    <property type="entry name" value="Zinc finger, CCHC-type"/>
    <property type="match status" value="1"/>
</dbReference>
<dbReference type="GO" id="GO:0003676">
    <property type="term" value="F:nucleic acid binding"/>
    <property type="evidence" value="ECO:0007669"/>
    <property type="project" value="InterPro"/>
</dbReference>
<dbReference type="CTD" id="20242633"/>